<keyword evidence="1" id="KW-1133">Transmembrane helix</keyword>
<protein>
    <submittedName>
        <fullName evidence="2">Uncharacterized protein</fullName>
    </submittedName>
</protein>
<dbReference type="Proteomes" id="UP001224418">
    <property type="component" value="Unassembled WGS sequence"/>
</dbReference>
<gene>
    <name evidence="2" type="ORF">QOZ93_000772</name>
</gene>
<sequence>MTYIKILKNYLKKNHISIALILFILGITLSTIIPAALILTISTLPFIKNQ</sequence>
<keyword evidence="1" id="KW-0812">Transmembrane</keyword>
<accession>A0ABU0JPN6</accession>
<feature type="transmembrane region" description="Helical" evidence="1">
    <location>
        <begin position="20"/>
        <end position="47"/>
    </location>
</feature>
<comment type="caution">
    <text evidence="2">The sequence shown here is derived from an EMBL/GenBank/DDBJ whole genome shotgun (WGS) entry which is preliminary data.</text>
</comment>
<organism evidence="2 3">
    <name type="scientific">Hathewaya limosa</name>
    <name type="common">Clostridium limosum</name>
    <dbReference type="NCBI Taxonomy" id="1536"/>
    <lineage>
        <taxon>Bacteria</taxon>
        <taxon>Bacillati</taxon>
        <taxon>Bacillota</taxon>
        <taxon>Clostridia</taxon>
        <taxon>Eubacteriales</taxon>
        <taxon>Clostridiaceae</taxon>
        <taxon>Hathewaya</taxon>
    </lineage>
</organism>
<keyword evidence="3" id="KW-1185">Reference proteome</keyword>
<dbReference type="RefSeq" id="WP_307355161.1">
    <property type="nucleotide sequence ID" value="NZ_BAAACJ010000009.1"/>
</dbReference>
<reference evidence="2 3" key="1">
    <citation type="submission" date="2023-07" db="EMBL/GenBank/DDBJ databases">
        <title>Genomic Encyclopedia of Type Strains, Phase IV (KMG-IV): sequencing the most valuable type-strain genomes for metagenomic binning, comparative biology and taxonomic classification.</title>
        <authorList>
            <person name="Goeker M."/>
        </authorList>
    </citation>
    <scope>NUCLEOTIDE SEQUENCE [LARGE SCALE GENOMIC DNA]</scope>
    <source>
        <strain evidence="2 3">DSM 1400</strain>
    </source>
</reference>
<name>A0ABU0JPN6_HATLI</name>
<keyword evidence="1" id="KW-0472">Membrane</keyword>
<proteinExistence type="predicted"/>
<evidence type="ECO:0000256" key="1">
    <source>
        <dbReference type="SAM" id="Phobius"/>
    </source>
</evidence>
<evidence type="ECO:0000313" key="3">
    <source>
        <dbReference type="Proteomes" id="UP001224418"/>
    </source>
</evidence>
<evidence type="ECO:0000313" key="2">
    <source>
        <dbReference type="EMBL" id="MDQ0479043.1"/>
    </source>
</evidence>
<dbReference type="EMBL" id="JAUSWN010000005">
    <property type="protein sequence ID" value="MDQ0479043.1"/>
    <property type="molecule type" value="Genomic_DNA"/>
</dbReference>